<dbReference type="CDD" id="cd11040">
    <property type="entry name" value="CYP7_CYP8-like"/>
    <property type="match status" value="1"/>
</dbReference>
<organism evidence="9 10">
    <name type="scientific">Aspergillus pseudocaelatus</name>
    <dbReference type="NCBI Taxonomy" id="1825620"/>
    <lineage>
        <taxon>Eukaryota</taxon>
        <taxon>Fungi</taxon>
        <taxon>Dikarya</taxon>
        <taxon>Ascomycota</taxon>
        <taxon>Pezizomycotina</taxon>
        <taxon>Eurotiomycetes</taxon>
        <taxon>Eurotiomycetidae</taxon>
        <taxon>Eurotiales</taxon>
        <taxon>Aspergillaceae</taxon>
        <taxon>Aspergillus</taxon>
        <taxon>Aspergillus subgen. Circumdati</taxon>
    </lineage>
</organism>
<feature type="compositionally biased region" description="Polar residues" evidence="7">
    <location>
        <begin position="467"/>
        <end position="483"/>
    </location>
</feature>
<evidence type="ECO:0000313" key="10">
    <source>
        <dbReference type="Proteomes" id="UP000325395"/>
    </source>
</evidence>
<dbReference type="SUPFAM" id="SSF48264">
    <property type="entry name" value="Cytochrome P450"/>
    <property type="match status" value="1"/>
</dbReference>
<keyword evidence="5" id="KW-0408">Iron</keyword>
<keyword evidence="10" id="KW-1185">Reference proteome</keyword>
<keyword evidence="8" id="KW-0472">Membrane</keyword>
<evidence type="ECO:0000256" key="1">
    <source>
        <dbReference type="ARBA" id="ARBA00001971"/>
    </source>
</evidence>
<dbReference type="Gene3D" id="1.10.630.10">
    <property type="entry name" value="Cytochrome P450"/>
    <property type="match status" value="1"/>
</dbReference>
<feature type="region of interest" description="Disordered" evidence="7">
    <location>
        <begin position="459"/>
        <end position="483"/>
    </location>
</feature>
<evidence type="ECO:0000256" key="8">
    <source>
        <dbReference type="SAM" id="Phobius"/>
    </source>
</evidence>
<keyword evidence="8" id="KW-1133">Transmembrane helix</keyword>
<sequence length="576" mass="64693">MPTISLFWLKIGVAAVGTVLLFWALIRKLQMLKNDPNAPRRLPYSIPFLKSTIPFVLNGPGFFHQASRYCQDRWPLRVDLLNGEIYIVQGAKNIASIFSKPGLIVTPAYGIALKHCFGMEQKAVDAYLADTSGSWHRPIPGSQTPWHGRVSYHTHENLVRGLLGAGLDSMTERIESLLLASLDKAVPMKPEWTYGMDLTEFFEAHLGSAILQALYGPLLVTKNPDFNRNLWRYDKQIMRLAKRFPSWLIPEAYRLRDELLVAIMKWHQQATLLSEIMPSCERAGGGEADPYWGSAMMRERNRMLLSIEGQDAKSVASTDLGFIWATVTNVVPSTMTLCTHMYRDGSLVENIRSAVQDCIYPGTPLRFDLIKLAKQPLLLSMYAETLRFGVQIHIPRCSPHQPVSVAGATIRPNKMIFINTELAHSDETVWNTRNGQYPLDTFWAQRFLIDPTDKYSGPLRKECPQRIHSTTGSESKSMNSQASTSGQFTLEGLDGSWIPYGGGQHACPGRLLAKRIILLASSMMATMFDIELLVPDSSLQFESPRFGFGVRKPSAPVPFRIRRRAPVNQDCSITCM</sequence>
<evidence type="ECO:0000256" key="2">
    <source>
        <dbReference type="ARBA" id="ARBA00010617"/>
    </source>
</evidence>
<evidence type="ECO:0000256" key="6">
    <source>
        <dbReference type="ARBA" id="ARBA00023033"/>
    </source>
</evidence>
<proteinExistence type="inferred from homology"/>
<comment type="similarity">
    <text evidence="2">Belongs to the cytochrome P450 family.</text>
</comment>
<dbReference type="PANTHER" id="PTHR24304:SF2">
    <property type="entry name" value="24-HYDROXYCHOLESTEROL 7-ALPHA-HYDROXYLASE"/>
    <property type="match status" value="1"/>
</dbReference>
<keyword evidence="8" id="KW-0812">Transmembrane</keyword>
<dbReference type="EMBL" id="ML735805">
    <property type="protein sequence ID" value="KAE8413508.1"/>
    <property type="molecule type" value="Genomic_DNA"/>
</dbReference>
<keyword evidence="4" id="KW-0479">Metal-binding</keyword>
<keyword evidence="3" id="KW-0349">Heme</keyword>
<protein>
    <submittedName>
        <fullName evidence="9">Cytochrome P450</fullName>
    </submittedName>
</protein>
<dbReference type="PANTHER" id="PTHR24304">
    <property type="entry name" value="CYTOCHROME P450 FAMILY 7"/>
    <property type="match status" value="1"/>
</dbReference>
<dbReference type="InterPro" id="IPR036396">
    <property type="entry name" value="Cyt_P450_sf"/>
</dbReference>
<comment type="cofactor">
    <cofactor evidence="1">
        <name>heme</name>
        <dbReference type="ChEBI" id="CHEBI:30413"/>
    </cofactor>
</comment>
<keyword evidence="6" id="KW-0503">Monooxygenase</keyword>
<evidence type="ECO:0000256" key="3">
    <source>
        <dbReference type="ARBA" id="ARBA00022617"/>
    </source>
</evidence>
<reference evidence="9 10" key="1">
    <citation type="submission" date="2019-04" db="EMBL/GenBank/DDBJ databases">
        <authorList>
            <consortium name="DOE Joint Genome Institute"/>
            <person name="Mondo S."/>
            <person name="Kjaerbolling I."/>
            <person name="Vesth T."/>
            <person name="Frisvad J.C."/>
            <person name="Nybo J.L."/>
            <person name="Theobald S."/>
            <person name="Kildgaard S."/>
            <person name="Isbrandt T."/>
            <person name="Kuo A."/>
            <person name="Sato A."/>
            <person name="Lyhne E.K."/>
            <person name="Kogle M.E."/>
            <person name="Wiebenga A."/>
            <person name="Kun R.S."/>
            <person name="Lubbers R.J."/>
            <person name="Makela M.R."/>
            <person name="Barry K."/>
            <person name="Chovatia M."/>
            <person name="Clum A."/>
            <person name="Daum C."/>
            <person name="Haridas S."/>
            <person name="He G."/>
            <person name="LaButti K."/>
            <person name="Lipzen A."/>
            <person name="Riley R."/>
            <person name="Salamov A."/>
            <person name="Simmons B.A."/>
            <person name="Magnuson J.K."/>
            <person name="Henrissat B."/>
            <person name="Mortensen U.H."/>
            <person name="Larsen T.O."/>
            <person name="Devries R.P."/>
            <person name="Grigoriev I.V."/>
            <person name="Machida M."/>
            <person name="Baker S.E."/>
            <person name="Andersen M.R."/>
            <person name="Cantor M.N."/>
            <person name="Hua S.X."/>
        </authorList>
    </citation>
    <scope>NUCLEOTIDE SEQUENCE [LARGE SCALE GENOMIC DNA]</scope>
    <source>
        <strain evidence="9 10">CBS 117616</strain>
    </source>
</reference>
<evidence type="ECO:0000313" key="9">
    <source>
        <dbReference type="EMBL" id="KAE8413508.1"/>
    </source>
</evidence>
<keyword evidence="6" id="KW-0560">Oxidoreductase</keyword>
<dbReference type="InterPro" id="IPR050529">
    <property type="entry name" value="CYP450_sterol_14alpha_dmase"/>
</dbReference>
<dbReference type="Proteomes" id="UP000325395">
    <property type="component" value="Unassembled WGS sequence"/>
</dbReference>
<feature type="transmembrane region" description="Helical" evidence="8">
    <location>
        <begin position="6"/>
        <end position="26"/>
    </location>
</feature>
<evidence type="ECO:0000256" key="5">
    <source>
        <dbReference type="ARBA" id="ARBA00023004"/>
    </source>
</evidence>
<accession>A0ABQ6WA73</accession>
<evidence type="ECO:0000256" key="4">
    <source>
        <dbReference type="ARBA" id="ARBA00022723"/>
    </source>
</evidence>
<gene>
    <name evidence="9" type="ORF">BDV36DRAFT_268195</name>
</gene>
<name>A0ABQ6WA73_9EURO</name>
<evidence type="ECO:0000256" key="7">
    <source>
        <dbReference type="SAM" id="MobiDB-lite"/>
    </source>
</evidence>